<dbReference type="RefSeq" id="WP_058304848.1">
    <property type="nucleotide sequence ID" value="NZ_CABKVG010000005.1"/>
</dbReference>
<gene>
    <name evidence="3" type="ORF">LVJ82_05975</name>
</gene>
<reference evidence="3 4" key="1">
    <citation type="journal article" date="2022" name="Res Sq">
        <title>Evolution of multicellular longitudinally dividing oral cavity symbionts (Neisseriaceae).</title>
        <authorList>
            <person name="Nyongesa S."/>
            <person name="Weber P."/>
            <person name="Bernet E."/>
            <person name="Pullido F."/>
            <person name="Nieckarz M."/>
            <person name="Delaby M."/>
            <person name="Nieves C."/>
            <person name="Viehboeck T."/>
            <person name="Krause N."/>
            <person name="Rivera-Millot A."/>
            <person name="Nakamura A."/>
            <person name="Vischer N."/>
            <person name="VanNieuwenhze M."/>
            <person name="Brun Y."/>
            <person name="Cava F."/>
            <person name="Bulgheresi S."/>
            <person name="Veyrier F."/>
        </authorList>
    </citation>
    <scope>NUCLEOTIDE SEQUENCE [LARGE SCALE GENOMIC DNA]</scope>
    <source>
        <strain evidence="3 4">SN4</strain>
    </source>
</reference>
<dbReference type="Proteomes" id="UP000832011">
    <property type="component" value="Chromosome"/>
</dbReference>
<sequence>MAKPSSEQLPDIRTVALLLSPLLILGILGLVLGNQRLQLLAVFGLYCYVLSLCYIAWLHYQQAFEHKFNTPKTISPPTAQSMAWWCLPLIFVSAYAVFFGNAMLIIFGAVSLIAYIVMVFFFSKLQHRYQAQRPMRKPNAKALTSTPSTTQAISPSRQSSPIIQPTRSPTQASPMVQPITTPAQASPIVRPTTAPIQASRTTPSTKSRKKRHNTVRLKPKGSASNSNGPVIIVVLILAGVGLVVLLLPIIFIGACFLQ</sequence>
<feature type="compositionally biased region" description="Basic residues" evidence="1">
    <location>
        <begin position="206"/>
        <end position="219"/>
    </location>
</feature>
<evidence type="ECO:0000256" key="1">
    <source>
        <dbReference type="SAM" id="MobiDB-lite"/>
    </source>
</evidence>
<keyword evidence="2" id="KW-1133">Transmembrane helix</keyword>
<feature type="transmembrane region" description="Helical" evidence="2">
    <location>
        <begin position="39"/>
        <end position="60"/>
    </location>
</feature>
<feature type="region of interest" description="Disordered" evidence="1">
    <location>
        <begin position="190"/>
        <end position="223"/>
    </location>
</feature>
<accession>A0ABY4E415</accession>
<feature type="transmembrane region" description="Helical" evidence="2">
    <location>
        <begin position="12"/>
        <end position="33"/>
    </location>
</feature>
<keyword evidence="2" id="KW-0472">Membrane</keyword>
<evidence type="ECO:0000256" key="2">
    <source>
        <dbReference type="SAM" id="Phobius"/>
    </source>
</evidence>
<organism evidence="3 4">
    <name type="scientific">Vitreoscilla massiliensis</name>
    <dbReference type="NCBI Taxonomy" id="1689272"/>
    <lineage>
        <taxon>Bacteria</taxon>
        <taxon>Pseudomonadati</taxon>
        <taxon>Pseudomonadota</taxon>
        <taxon>Betaproteobacteria</taxon>
        <taxon>Neisseriales</taxon>
        <taxon>Neisseriaceae</taxon>
        <taxon>Vitreoscilla</taxon>
    </lineage>
</organism>
<feature type="transmembrane region" description="Helical" evidence="2">
    <location>
        <begin position="230"/>
        <end position="254"/>
    </location>
</feature>
<feature type="transmembrane region" description="Helical" evidence="2">
    <location>
        <begin position="104"/>
        <end position="123"/>
    </location>
</feature>
<name>A0ABY4E415_9NEIS</name>
<feature type="compositionally biased region" description="Low complexity" evidence="1">
    <location>
        <begin position="151"/>
        <end position="165"/>
    </location>
</feature>
<feature type="region of interest" description="Disordered" evidence="1">
    <location>
        <begin position="136"/>
        <end position="176"/>
    </location>
</feature>
<dbReference type="EMBL" id="CP091511">
    <property type="protein sequence ID" value="UOO90520.1"/>
    <property type="molecule type" value="Genomic_DNA"/>
</dbReference>
<protein>
    <submittedName>
        <fullName evidence="3">Uncharacterized protein</fullName>
    </submittedName>
</protein>
<evidence type="ECO:0000313" key="3">
    <source>
        <dbReference type="EMBL" id="UOO90520.1"/>
    </source>
</evidence>
<keyword evidence="2" id="KW-0812">Transmembrane</keyword>
<keyword evidence="4" id="KW-1185">Reference proteome</keyword>
<evidence type="ECO:0000313" key="4">
    <source>
        <dbReference type="Proteomes" id="UP000832011"/>
    </source>
</evidence>
<proteinExistence type="predicted"/>
<feature type="compositionally biased region" description="Polar residues" evidence="1">
    <location>
        <begin position="194"/>
        <end position="205"/>
    </location>
</feature>
<feature type="compositionally biased region" description="Polar residues" evidence="1">
    <location>
        <begin position="166"/>
        <end position="176"/>
    </location>
</feature>